<dbReference type="PANTHER" id="PTHR10108:SF979">
    <property type="entry name" value="METHYLTRANSFERASE PMT11-RELATED"/>
    <property type="match status" value="1"/>
</dbReference>
<keyword evidence="4 7" id="KW-0812">Transmembrane</keyword>
<dbReference type="EMBL" id="CM007901">
    <property type="protein sequence ID" value="OTG05550.1"/>
    <property type="molecule type" value="Genomic_DNA"/>
</dbReference>
<keyword evidence="9" id="KW-1185">Reference proteome</keyword>
<dbReference type="PANTHER" id="PTHR10108">
    <property type="entry name" value="SAM-DEPENDENT METHYLTRANSFERASE"/>
    <property type="match status" value="1"/>
</dbReference>
<evidence type="ECO:0000313" key="9">
    <source>
        <dbReference type="Proteomes" id="UP000215914"/>
    </source>
</evidence>
<evidence type="ECO:0000256" key="1">
    <source>
        <dbReference type="ARBA" id="ARBA00004606"/>
    </source>
</evidence>
<dbReference type="AlphaFoldDB" id="A0A251T356"/>
<dbReference type="InterPro" id="IPR029063">
    <property type="entry name" value="SAM-dependent_MTases_sf"/>
</dbReference>
<protein>
    <recommendedName>
        <fullName evidence="7">Methyltransferase</fullName>
        <ecNumber evidence="7">2.1.1.-</ecNumber>
    </recommendedName>
</protein>
<dbReference type="GO" id="GO:0032259">
    <property type="term" value="P:methylation"/>
    <property type="evidence" value="ECO:0007669"/>
    <property type="project" value="UniProtKB-KW"/>
</dbReference>
<dbReference type="Pfam" id="PF03141">
    <property type="entry name" value="Methyltransf_29"/>
    <property type="match status" value="1"/>
</dbReference>
<proteinExistence type="inferred from homology"/>
<keyword evidence="7 8" id="KW-0808">Transferase</keyword>
<dbReference type="GO" id="GO:0016020">
    <property type="term" value="C:membrane"/>
    <property type="evidence" value="ECO:0007669"/>
    <property type="project" value="UniProtKB-SubCell"/>
</dbReference>
<keyword evidence="5 7" id="KW-0325">Glycoprotein</keyword>
<dbReference type="Gene3D" id="3.40.50.150">
    <property type="entry name" value="Vaccinia Virus protein VP39"/>
    <property type="match status" value="1"/>
</dbReference>
<dbReference type="GO" id="GO:0008168">
    <property type="term" value="F:methyltransferase activity"/>
    <property type="evidence" value="ECO:0007669"/>
    <property type="project" value="UniProtKB-UniRule"/>
</dbReference>
<comment type="subcellular location">
    <subcellularLocation>
        <location evidence="6">Endomembrane system</location>
        <topology evidence="6">Single-pass membrane protein</topology>
    </subcellularLocation>
    <subcellularLocation>
        <location evidence="1 7">Membrane</location>
        <topology evidence="1 7">Single-pass type II membrane protein</topology>
    </subcellularLocation>
</comment>
<dbReference type="OMA" id="AVEYHGI"/>
<gene>
    <name evidence="8" type="ORF">HannXRQ_Chr12g0374791</name>
</gene>
<evidence type="ECO:0000313" key="8">
    <source>
        <dbReference type="EMBL" id="OTG05550.1"/>
    </source>
</evidence>
<organism evidence="8 9">
    <name type="scientific">Helianthus annuus</name>
    <name type="common">Common sunflower</name>
    <dbReference type="NCBI Taxonomy" id="4232"/>
    <lineage>
        <taxon>Eukaryota</taxon>
        <taxon>Viridiplantae</taxon>
        <taxon>Streptophyta</taxon>
        <taxon>Embryophyta</taxon>
        <taxon>Tracheophyta</taxon>
        <taxon>Spermatophyta</taxon>
        <taxon>Magnoliopsida</taxon>
        <taxon>eudicotyledons</taxon>
        <taxon>Gunneridae</taxon>
        <taxon>Pentapetalae</taxon>
        <taxon>asterids</taxon>
        <taxon>campanulids</taxon>
        <taxon>Asterales</taxon>
        <taxon>Asteraceae</taxon>
        <taxon>Asteroideae</taxon>
        <taxon>Heliantheae alliance</taxon>
        <taxon>Heliantheae</taxon>
        <taxon>Helianthus</taxon>
    </lineage>
</organism>
<sequence length="167" mass="19061">MFDDSIRILMLIMVPEITFGNHTRVALDVGCVVASFRANLFSRNVLTMSVAPKDVNENQIQFALERGVPAMVATFATRRLLYPSQAFDLIHCSRCRVNSTRDDEILLLEVNRFLRAGGYFAWAAQQVYKHEPLLEESDERKWSGIGIRVRPCWWVCTVEMVVICYGG</sequence>
<dbReference type="Proteomes" id="UP000215914">
    <property type="component" value="Chromosome 12"/>
</dbReference>
<dbReference type="InterPro" id="IPR004159">
    <property type="entry name" value="Put_SAM_MeTrfase"/>
</dbReference>
<evidence type="ECO:0000256" key="6">
    <source>
        <dbReference type="ARBA" id="ARBA00037847"/>
    </source>
</evidence>
<dbReference type="GO" id="GO:0012505">
    <property type="term" value="C:endomembrane system"/>
    <property type="evidence" value="ECO:0007669"/>
    <property type="project" value="UniProtKB-SubCell"/>
</dbReference>
<evidence type="ECO:0000256" key="5">
    <source>
        <dbReference type="ARBA" id="ARBA00023180"/>
    </source>
</evidence>
<dbReference type="InParanoid" id="A0A251T356"/>
<dbReference type="STRING" id="4232.A0A251T356"/>
<accession>A0A251T356</accession>
<keyword evidence="3 7" id="KW-0489">Methyltransferase</keyword>
<evidence type="ECO:0000256" key="2">
    <source>
        <dbReference type="ARBA" id="ARBA00008361"/>
    </source>
</evidence>
<dbReference type="EC" id="2.1.1.-" evidence="7"/>
<comment type="similarity">
    <text evidence="2 7">Belongs to the methyltransferase superfamily.</text>
</comment>
<keyword evidence="4 7" id="KW-0735">Signal-anchor</keyword>
<reference evidence="9" key="1">
    <citation type="journal article" date="2017" name="Nature">
        <title>The sunflower genome provides insights into oil metabolism, flowering and Asterid evolution.</title>
        <authorList>
            <person name="Badouin H."/>
            <person name="Gouzy J."/>
            <person name="Grassa C.J."/>
            <person name="Murat F."/>
            <person name="Staton S.E."/>
            <person name="Cottret L."/>
            <person name="Lelandais-Briere C."/>
            <person name="Owens G.L."/>
            <person name="Carrere S."/>
            <person name="Mayjonade B."/>
            <person name="Legrand L."/>
            <person name="Gill N."/>
            <person name="Kane N.C."/>
            <person name="Bowers J.E."/>
            <person name="Hubner S."/>
            <person name="Bellec A."/>
            <person name="Berard A."/>
            <person name="Berges H."/>
            <person name="Blanchet N."/>
            <person name="Boniface M.C."/>
            <person name="Brunel D."/>
            <person name="Catrice O."/>
            <person name="Chaidir N."/>
            <person name="Claudel C."/>
            <person name="Donnadieu C."/>
            <person name="Faraut T."/>
            <person name="Fievet G."/>
            <person name="Helmstetter N."/>
            <person name="King M."/>
            <person name="Knapp S.J."/>
            <person name="Lai Z."/>
            <person name="Le Paslier M.C."/>
            <person name="Lippi Y."/>
            <person name="Lorenzon L."/>
            <person name="Mandel J.R."/>
            <person name="Marage G."/>
            <person name="Marchand G."/>
            <person name="Marquand E."/>
            <person name="Bret-Mestries E."/>
            <person name="Morien E."/>
            <person name="Nambeesan S."/>
            <person name="Nguyen T."/>
            <person name="Pegot-Espagnet P."/>
            <person name="Pouilly N."/>
            <person name="Raftis F."/>
            <person name="Sallet E."/>
            <person name="Schiex T."/>
            <person name="Thomas J."/>
            <person name="Vandecasteele C."/>
            <person name="Vares D."/>
            <person name="Vear F."/>
            <person name="Vautrin S."/>
            <person name="Crespi M."/>
            <person name="Mangin B."/>
            <person name="Burke J.M."/>
            <person name="Salse J."/>
            <person name="Munos S."/>
            <person name="Vincourt P."/>
            <person name="Rieseberg L.H."/>
            <person name="Langlade N.B."/>
        </authorList>
    </citation>
    <scope>NUCLEOTIDE SEQUENCE [LARGE SCALE GENOMIC DNA]</scope>
    <source>
        <strain evidence="9">cv. SF193</strain>
    </source>
</reference>
<name>A0A251T356_HELAN</name>
<evidence type="ECO:0000256" key="7">
    <source>
        <dbReference type="RuleBase" id="RU366043"/>
    </source>
</evidence>
<dbReference type="SUPFAM" id="SSF53335">
    <property type="entry name" value="S-adenosyl-L-methionine-dependent methyltransferases"/>
    <property type="match status" value="1"/>
</dbReference>
<evidence type="ECO:0000256" key="3">
    <source>
        <dbReference type="ARBA" id="ARBA00022603"/>
    </source>
</evidence>
<evidence type="ECO:0000256" key="4">
    <source>
        <dbReference type="ARBA" id="ARBA00022968"/>
    </source>
</evidence>